<evidence type="ECO:0000313" key="2">
    <source>
        <dbReference type="EMBL" id="AHI21408.1"/>
    </source>
</evidence>
<dbReference type="Gene3D" id="2.30.110.10">
    <property type="entry name" value="Electron Transport, Fmn-binding Protein, Chain A"/>
    <property type="match status" value="1"/>
</dbReference>
<feature type="domain" description="Flavin reductase like" evidence="1">
    <location>
        <begin position="1"/>
        <end position="125"/>
    </location>
</feature>
<reference evidence="2 3" key="1">
    <citation type="submission" date="2013-02" db="EMBL/GenBank/DDBJ databases">
        <title>The complete genome sequence of Corynebacterium vitaeruminis DSM 20294.</title>
        <authorList>
            <person name="Ruckert C."/>
            <person name="Albersmeier A."/>
            <person name="Kalinowski J."/>
        </authorList>
    </citation>
    <scope>NUCLEOTIDE SEQUENCE [LARGE SCALE GENOMIC DNA]</scope>
    <source>
        <strain evidence="3">ATCC 10234</strain>
    </source>
</reference>
<dbReference type="PATRIC" id="fig|1224164.3.peg.11"/>
<protein>
    <recommendedName>
        <fullName evidence="1">Flavin reductase like domain-containing protein</fullName>
    </recommendedName>
</protein>
<evidence type="ECO:0000259" key="1">
    <source>
        <dbReference type="Pfam" id="PF01613"/>
    </source>
</evidence>
<dbReference type="GO" id="GO:0016646">
    <property type="term" value="F:oxidoreductase activity, acting on the CH-NH group of donors, NAD or NADP as acceptor"/>
    <property type="evidence" value="ECO:0007669"/>
    <property type="project" value="UniProtKB-ARBA"/>
</dbReference>
<dbReference type="SUPFAM" id="SSF50475">
    <property type="entry name" value="FMN-binding split barrel"/>
    <property type="match status" value="1"/>
</dbReference>
<dbReference type="KEGG" id="cvt:B843_00060"/>
<dbReference type="AlphaFoldDB" id="W5Y4L4"/>
<sequence>MVVGSFVGISIEPALVGFYTQHCSGTWPALKKHLDRGGEIGVSVLGINFHGDVYSLAGPQEKRFDRNWNLAGDEAIILDGADSFIVGRADLIAEAGDHDYVQLSVERSFVGLNDSQALVFHDSRIGLVT</sequence>
<evidence type="ECO:0000313" key="3">
    <source>
        <dbReference type="Proteomes" id="UP000019222"/>
    </source>
</evidence>
<accession>W5Y4L4</accession>
<organism evidence="2 3">
    <name type="scientific">Corynebacterium vitaeruminis DSM 20294</name>
    <dbReference type="NCBI Taxonomy" id="1224164"/>
    <lineage>
        <taxon>Bacteria</taxon>
        <taxon>Bacillati</taxon>
        <taxon>Actinomycetota</taxon>
        <taxon>Actinomycetes</taxon>
        <taxon>Mycobacteriales</taxon>
        <taxon>Corynebacteriaceae</taxon>
        <taxon>Corynebacterium</taxon>
    </lineage>
</organism>
<keyword evidence="3" id="KW-1185">Reference proteome</keyword>
<dbReference type="HOGENOM" id="CLU_059021_1_3_11"/>
<dbReference type="eggNOG" id="COG1853">
    <property type="taxonomic scope" value="Bacteria"/>
</dbReference>
<name>W5Y4L4_9CORY</name>
<proteinExistence type="predicted"/>
<dbReference type="InterPro" id="IPR002563">
    <property type="entry name" value="Flavin_Rdtase-like_dom"/>
</dbReference>
<dbReference type="EMBL" id="CP004353">
    <property type="protein sequence ID" value="AHI21408.1"/>
    <property type="molecule type" value="Genomic_DNA"/>
</dbReference>
<dbReference type="Proteomes" id="UP000019222">
    <property type="component" value="Chromosome"/>
</dbReference>
<dbReference type="STRING" id="1224164.B843_00060"/>
<dbReference type="InterPro" id="IPR012349">
    <property type="entry name" value="Split_barrel_FMN-bd"/>
</dbReference>
<dbReference type="GO" id="GO:0010181">
    <property type="term" value="F:FMN binding"/>
    <property type="evidence" value="ECO:0007669"/>
    <property type="project" value="InterPro"/>
</dbReference>
<gene>
    <name evidence="2" type="ORF">B843_00060</name>
</gene>
<dbReference type="Pfam" id="PF01613">
    <property type="entry name" value="Flavin_Reduct"/>
    <property type="match status" value="1"/>
</dbReference>